<accession>A0A8H5GVG5</accession>
<evidence type="ECO:0000313" key="1">
    <source>
        <dbReference type="EMBL" id="KAF5371680.1"/>
    </source>
</evidence>
<reference evidence="1 2" key="1">
    <citation type="journal article" date="2020" name="ISME J.">
        <title>Uncovering the hidden diversity of litter-decomposition mechanisms in mushroom-forming fungi.</title>
        <authorList>
            <person name="Floudas D."/>
            <person name="Bentzer J."/>
            <person name="Ahren D."/>
            <person name="Johansson T."/>
            <person name="Persson P."/>
            <person name="Tunlid A."/>
        </authorList>
    </citation>
    <scope>NUCLEOTIDE SEQUENCE [LARGE SCALE GENOMIC DNA]</scope>
    <source>
        <strain evidence="1 2">CBS 291.85</strain>
    </source>
</reference>
<name>A0A8H5GVG5_9AGAR</name>
<dbReference type="AlphaFoldDB" id="A0A8H5GVG5"/>
<gene>
    <name evidence="1" type="ORF">D9758_003486</name>
</gene>
<comment type="caution">
    <text evidence="1">The sequence shown here is derived from an EMBL/GenBank/DDBJ whole genome shotgun (WGS) entry which is preliminary data.</text>
</comment>
<dbReference type="Proteomes" id="UP000559256">
    <property type="component" value="Unassembled WGS sequence"/>
</dbReference>
<proteinExistence type="predicted"/>
<sequence>MPVEVCTSTVDVLDFKSFFNCLKRSLCLDQAFQKGSAHLRRPTHVVGSAIVQKKSPIISTFFSRIVTRATSNIHGESKTGASTIYTVEPFLARAKSAVIVQAMSEGLGFFFQESNEGAIHDIR</sequence>
<evidence type="ECO:0000313" key="2">
    <source>
        <dbReference type="Proteomes" id="UP000559256"/>
    </source>
</evidence>
<protein>
    <submittedName>
        <fullName evidence="1">Uncharacterized protein</fullName>
    </submittedName>
</protein>
<organism evidence="1 2">
    <name type="scientific">Tetrapyrgos nigripes</name>
    <dbReference type="NCBI Taxonomy" id="182062"/>
    <lineage>
        <taxon>Eukaryota</taxon>
        <taxon>Fungi</taxon>
        <taxon>Dikarya</taxon>
        <taxon>Basidiomycota</taxon>
        <taxon>Agaricomycotina</taxon>
        <taxon>Agaricomycetes</taxon>
        <taxon>Agaricomycetidae</taxon>
        <taxon>Agaricales</taxon>
        <taxon>Marasmiineae</taxon>
        <taxon>Marasmiaceae</taxon>
        <taxon>Tetrapyrgos</taxon>
    </lineage>
</organism>
<keyword evidence="2" id="KW-1185">Reference proteome</keyword>
<dbReference type="EMBL" id="JAACJM010000007">
    <property type="protein sequence ID" value="KAF5371680.1"/>
    <property type="molecule type" value="Genomic_DNA"/>
</dbReference>